<sequence>MNTIVILAGTHWQQVSPVVFTRHNRSDEWCQVLCSKAHADGAFLTFERESARISVPLAAVVAVAEIEEAKPMGFRD</sequence>
<reference evidence="2" key="1">
    <citation type="submission" date="2018-01" db="EMBL/GenBank/DDBJ databases">
        <authorList>
            <person name="Clerissi C."/>
        </authorList>
    </citation>
    <scope>NUCLEOTIDE SEQUENCE</scope>
    <source>
        <strain evidence="2">Cupriavidus oxalaticus LMG 2235</strain>
    </source>
</reference>
<dbReference type="Proteomes" id="UP000256862">
    <property type="component" value="Chromosome CO2235"/>
</dbReference>
<dbReference type="GeneID" id="303491477"/>
<proteinExistence type="predicted"/>
<evidence type="ECO:0000313" key="1">
    <source>
        <dbReference type="EMBL" id="QRQ95379.1"/>
    </source>
</evidence>
<accession>A0A375GBF4</accession>
<keyword evidence="3" id="KW-1185">Reference proteome</keyword>
<reference evidence="1 3" key="2">
    <citation type="submission" date="2021-02" db="EMBL/GenBank/DDBJ databases">
        <title>Complete Genome Sequence of Cupriavidus oxalaticus Strain Ox1, a Soil Oxalate-Degrading Species.</title>
        <authorList>
            <person name="Palmieri F."/>
            <person name="Udriet P."/>
            <person name="Deuasquier M."/>
            <person name="Beaudoing E."/>
            <person name="Johnson S.L."/>
            <person name="Davenport K.W."/>
            <person name="Chain P.S."/>
            <person name="Bindschedler S."/>
            <person name="Junier P."/>
        </authorList>
    </citation>
    <scope>NUCLEOTIDE SEQUENCE [LARGE SCALE GENOMIC DNA]</scope>
    <source>
        <strain evidence="1 3">Ox1</strain>
    </source>
</reference>
<protein>
    <submittedName>
        <fullName evidence="2">Uncharacterized protein</fullName>
    </submittedName>
</protein>
<dbReference type="OrthoDB" id="9099790at2"/>
<evidence type="ECO:0000313" key="2">
    <source>
        <dbReference type="EMBL" id="SPC17342.1"/>
    </source>
</evidence>
<dbReference type="EMBL" id="OGUS01000131">
    <property type="protein sequence ID" value="SPC17342.1"/>
    <property type="molecule type" value="Genomic_DNA"/>
</dbReference>
<dbReference type="EMBL" id="CP069812">
    <property type="protein sequence ID" value="QRQ95379.1"/>
    <property type="molecule type" value="Genomic_DNA"/>
</dbReference>
<name>A0A375GBF4_9BURK</name>
<dbReference type="Proteomes" id="UP000623307">
    <property type="component" value="Chromosome 2"/>
</dbReference>
<gene>
    <name evidence="2" type="ORF">CO2235_90216</name>
    <name evidence="1" type="ORF">JTE92_18150</name>
</gene>
<dbReference type="RefSeq" id="WP_063238527.1">
    <property type="nucleotide sequence ID" value="NZ_CP069810.1"/>
</dbReference>
<evidence type="ECO:0000313" key="3">
    <source>
        <dbReference type="Proteomes" id="UP000623307"/>
    </source>
</evidence>
<organism evidence="2">
    <name type="scientific">Cupriavidus oxalaticus</name>
    <dbReference type="NCBI Taxonomy" id="96344"/>
    <lineage>
        <taxon>Bacteria</taxon>
        <taxon>Pseudomonadati</taxon>
        <taxon>Pseudomonadota</taxon>
        <taxon>Betaproteobacteria</taxon>
        <taxon>Burkholderiales</taxon>
        <taxon>Burkholderiaceae</taxon>
        <taxon>Cupriavidus</taxon>
    </lineage>
</organism>
<dbReference type="AlphaFoldDB" id="A0A375GBF4"/>